<organism evidence="2 3">
    <name type="scientific">Terriglobus albidus</name>
    <dbReference type="NCBI Taxonomy" id="1592106"/>
    <lineage>
        <taxon>Bacteria</taxon>
        <taxon>Pseudomonadati</taxon>
        <taxon>Acidobacteriota</taxon>
        <taxon>Terriglobia</taxon>
        <taxon>Terriglobales</taxon>
        <taxon>Acidobacteriaceae</taxon>
        <taxon>Terriglobus</taxon>
    </lineage>
</organism>
<dbReference type="AlphaFoldDB" id="A0A5B9E9V4"/>
<name>A0A5B9E9V4_9BACT</name>
<keyword evidence="3" id="KW-1185">Reference proteome</keyword>
<dbReference type="RefSeq" id="WP_147646611.1">
    <property type="nucleotide sequence ID" value="NZ_CP042806.1"/>
</dbReference>
<protein>
    <submittedName>
        <fullName evidence="2">Uncharacterized protein</fullName>
    </submittedName>
</protein>
<feature type="compositionally biased region" description="Basic and acidic residues" evidence="1">
    <location>
        <begin position="194"/>
        <end position="213"/>
    </location>
</feature>
<evidence type="ECO:0000313" key="2">
    <source>
        <dbReference type="EMBL" id="QEE27420.1"/>
    </source>
</evidence>
<dbReference type="OrthoDB" id="113128at2"/>
<feature type="region of interest" description="Disordered" evidence="1">
    <location>
        <begin position="125"/>
        <end position="236"/>
    </location>
</feature>
<reference evidence="2 3" key="1">
    <citation type="submission" date="2019-08" db="EMBL/GenBank/DDBJ databases">
        <title>Complete genome sequence of Terriglobus albidus strain ORNL.</title>
        <authorList>
            <person name="Podar M."/>
        </authorList>
    </citation>
    <scope>NUCLEOTIDE SEQUENCE [LARGE SCALE GENOMIC DNA]</scope>
    <source>
        <strain evidence="2 3">ORNL</strain>
    </source>
</reference>
<evidence type="ECO:0000256" key="1">
    <source>
        <dbReference type="SAM" id="MobiDB-lite"/>
    </source>
</evidence>
<dbReference type="EMBL" id="CP042806">
    <property type="protein sequence ID" value="QEE27420.1"/>
    <property type="molecule type" value="Genomic_DNA"/>
</dbReference>
<proteinExistence type="predicted"/>
<gene>
    <name evidence="2" type="ORF">FTW19_04975</name>
</gene>
<sequence>MRVSRGIGFAAVAAMVAAAPAQMHRVAKKDNVTRAIGVYEWTGDDIKKPLASRLVPVSLFVDGDYQDAGLYLARPVPLALSTDVVYELQDSGEPKGLLDLDFARNLKPDAAVSSVYDQGWMGYGKWQPLPVDKPKPPQKVVLESTDKDDSRPKLGRKDKDKKDKSNSKDSKDSKNGKDKDQSGVTGVGDDPSDDADRPTLKKRTEKEKRDAIKNDTANVQTLGDLNDDPDRPKIMRGKPAKLAEAPQLSGMPANLHQIVAVSDAASREIHDFTYRFRDPSEKTEIQAKLEKVAMSLVAPSPTATPAPIKTGGVSRSTGARSKLKAAPVTETPAVKLADEKFSAFELSYNSAPVFVLEAHTSGEGGAPVKYVTVVAQNDSFGEPQVAVKTVTDAIHMDTTPRMHLVGVVDAEASNRASLVMELRGEQARSFAMYRVIGGQATKFFETGATQ</sequence>
<dbReference type="KEGG" id="talb:FTW19_04975"/>
<evidence type="ECO:0000313" key="3">
    <source>
        <dbReference type="Proteomes" id="UP000321820"/>
    </source>
</evidence>
<dbReference type="Proteomes" id="UP000321820">
    <property type="component" value="Chromosome"/>
</dbReference>
<feature type="compositionally biased region" description="Basic and acidic residues" evidence="1">
    <location>
        <begin position="144"/>
        <end position="181"/>
    </location>
</feature>
<accession>A0A5B9E9V4</accession>